<dbReference type="RefSeq" id="WP_305107623.1">
    <property type="nucleotide sequence ID" value="NZ_JAUTWS010000057.1"/>
</dbReference>
<dbReference type="Proteomes" id="UP001243009">
    <property type="component" value="Unassembled WGS sequence"/>
</dbReference>
<evidence type="ECO:0000256" key="1">
    <source>
        <dbReference type="SAM" id="Phobius"/>
    </source>
</evidence>
<evidence type="ECO:0000313" key="3">
    <source>
        <dbReference type="Proteomes" id="UP001243009"/>
    </source>
</evidence>
<reference evidence="2 3" key="1">
    <citation type="submission" date="2023-08" db="EMBL/GenBank/DDBJ databases">
        <title>The draft genome sequence of Paracraurococcus sp. LOR1-02.</title>
        <authorList>
            <person name="Kingkaew E."/>
            <person name="Tanasupawat S."/>
        </authorList>
    </citation>
    <scope>NUCLEOTIDE SEQUENCE [LARGE SCALE GENOMIC DNA]</scope>
    <source>
        <strain evidence="2 3">LOR1-02</strain>
    </source>
</reference>
<comment type="caution">
    <text evidence="2">The sequence shown here is derived from an EMBL/GenBank/DDBJ whole genome shotgun (WGS) entry which is preliminary data.</text>
</comment>
<name>A0ABT9E9A0_9PROT</name>
<dbReference type="EMBL" id="JAUTWS010000057">
    <property type="protein sequence ID" value="MDO9712768.1"/>
    <property type="molecule type" value="Genomic_DNA"/>
</dbReference>
<keyword evidence="1" id="KW-0812">Transmembrane</keyword>
<feature type="transmembrane region" description="Helical" evidence="1">
    <location>
        <begin position="26"/>
        <end position="42"/>
    </location>
</feature>
<keyword evidence="1" id="KW-1133">Transmembrane helix</keyword>
<sequence length="46" mass="4847">MAMRVLALLMVLGILGETRTGGLSGWSVLAGVLVLFVLMRSAERTG</sequence>
<protein>
    <submittedName>
        <fullName evidence="2">Uncharacterized protein</fullName>
    </submittedName>
</protein>
<keyword evidence="3" id="KW-1185">Reference proteome</keyword>
<proteinExistence type="predicted"/>
<evidence type="ECO:0000313" key="2">
    <source>
        <dbReference type="EMBL" id="MDO9712768.1"/>
    </source>
</evidence>
<organism evidence="2 3">
    <name type="scientific">Paracraurococcus lichenis</name>
    <dbReference type="NCBI Taxonomy" id="3064888"/>
    <lineage>
        <taxon>Bacteria</taxon>
        <taxon>Pseudomonadati</taxon>
        <taxon>Pseudomonadota</taxon>
        <taxon>Alphaproteobacteria</taxon>
        <taxon>Acetobacterales</taxon>
        <taxon>Roseomonadaceae</taxon>
        <taxon>Paracraurococcus</taxon>
    </lineage>
</organism>
<accession>A0ABT9E9A0</accession>
<gene>
    <name evidence="2" type="ORF">Q7A36_30830</name>
</gene>
<keyword evidence="1" id="KW-0472">Membrane</keyword>